<dbReference type="RefSeq" id="XP_014175521.1">
    <property type="nucleotide sequence ID" value="XM_014320046.1"/>
</dbReference>
<feature type="compositionally biased region" description="Polar residues" evidence="1">
    <location>
        <begin position="49"/>
        <end position="72"/>
    </location>
</feature>
<dbReference type="InParanoid" id="F0X9Q0"/>
<gene>
    <name evidence="3" type="ORF">CMQ_4108</name>
</gene>
<feature type="compositionally biased region" description="Polar residues" evidence="1">
    <location>
        <begin position="261"/>
        <end position="275"/>
    </location>
</feature>
<feature type="transmembrane region" description="Helical" evidence="2">
    <location>
        <begin position="309"/>
        <end position="336"/>
    </location>
</feature>
<proteinExistence type="predicted"/>
<evidence type="ECO:0000313" key="3">
    <source>
        <dbReference type="EMBL" id="EFX06039.1"/>
    </source>
</evidence>
<evidence type="ECO:0000256" key="1">
    <source>
        <dbReference type="SAM" id="MobiDB-lite"/>
    </source>
</evidence>
<evidence type="ECO:0000313" key="4">
    <source>
        <dbReference type="Proteomes" id="UP000007796"/>
    </source>
</evidence>
<feature type="compositionally biased region" description="Basic and acidic residues" evidence="1">
    <location>
        <begin position="204"/>
        <end position="217"/>
    </location>
</feature>
<feature type="compositionally biased region" description="Polar residues" evidence="1">
    <location>
        <begin position="117"/>
        <end position="141"/>
    </location>
</feature>
<accession>F0X9Q0</accession>
<dbReference type="AlphaFoldDB" id="F0X9Q0"/>
<feature type="region of interest" description="Disordered" evidence="1">
    <location>
        <begin position="1"/>
        <end position="84"/>
    </location>
</feature>
<dbReference type="GeneID" id="25977283"/>
<feature type="region of interest" description="Disordered" evidence="1">
    <location>
        <begin position="117"/>
        <end position="284"/>
    </location>
</feature>
<dbReference type="EMBL" id="GL629735">
    <property type="protein sequence ID" value="EFX06039.1"/>
    <property type="molecule type" value="Genomic_DNA"/>
</dbReference>
<dbReference type="Proteomes" id="UP000007796">
    <property type="component" value="Unassembled WGS sequence"/>
</dbReference>
<protein>
    <submittedName>
        <fullName evidence="3">Uncharacterized protein</fullName>
    </submittedName>
</protein>
<keyword evidence="2" id="KW-0812">Transmembrane</keyword>
<organism evidence="4">
    <name type="scientific">Grosmannia clavigera (strain kw1407 / UAMH 11150)</name>
    <name type="common">Blue stain fungus</name>
    <name type="synonym">Graphiocladiella clavigera</name>
    <dbReference type="NCBI Taxonomy" id="655863"/>
    <lineage>
        <taxon>Eukaryota</taxon>
        <taxon>Fungi</taxon>
        <taxon>Dikarya</taxon>
        <taxon>Ascomycota</taxon>
        <taxon>Pezizomycotina</taxon>
        <taxon>Sordariomycetes</taxon>
        <taxon>Sordariomycetidae</taxon>
        <taxon>Ophiostomatales</taxon>
        <taxon>Ophiostomataceae</taxon>
        <taxon>Leptographium</taxon>
    </lineage>
</organism>
<reference evidence="3 4" key="1">
    <citation type="journal article" date="2011" name="Proc. Natl. Acad. Sci. U.S.A.">
        <title>Genome and transcriptome analyses of the mountain pine beetle-fungal symbiont Grosmannia clavigera, a lodgepole pine pathogen.</title>
        <authorList>
            <person name="DiGuistini S."/>
            <person name="Wang Y."/>
            <person name="Liao N.Y."/>
            <person name="Taylor G."/>
            <person name="Tanguay P."/>
            <person name="Feau N."/>
            <person name="Henrissat B."/>
            <person name="Chan S.K."/>
            <person name="Hesse-Orce U."/>
            <person name="Alamouti S.M."/>
            <person name="Tsui C.K.M."/>
            <person name="Docking R.T."/>
            <person name="Levasseur A."/>
            <person name="Haridas S."/>
            <person name="Robertson G."/>
            <person name="Birol I."/>
            <person name="Holt R.A."/>
            <person name="Marra M.A."/>
            <person name="Hamelin R.C."/>
            <person name="Hirst M."/>
            <person name="Jones S.J.M."/>
            <person name="Bohlmann J."/>
            <person name="Breuil C."/>
        </authorList>
    </citation>
    <scope>NUCLEOTIDE SEQUENCE [LARGE SCALE GENOMIC DNA]</scope>
    <source>
        <strain evidence="4">kw1407 / UAMH 11150</strain>
    </source>
</reference>
<keyword evidence="2" id="KW-0472">Membrane</keyword>
<evidence type="ECO:0000256" key="2">
    <source>
        <dbReference type="SAM" id="Phobius"/>
    </source>
</evidence>
<dbReference type="HOGENOM" id="CLU_717748_0_0_1"/>
<name>F0X9Q0_GROCL</name>
<feature type="compositionally biased region" description="Polar residues" evidence="1">
    <location>
        <begin position="32"/>
        <end position="41"/>
    </location>
</feature>
<keyword evidence="4" id="KW-1185">Reference proteome</keyword>
<sequence length="385" mass="40307">MSAIKAPPDNCVDESDNNRARGIVDCPHDDNATTAEPPQEQSGDEQGPNELTESFSAAAVNTINGARANRSSVDWPGEDPENDSNKDLVVWLETFNENKFQALPESENIIPSIYTATSKPTTSNGDGTANNTSPSADSGDSGQEAEDESGVKNEAVDIASSKIGTWTGPTTPPPNSIDDADLEQARKPENESSTETITIAKEVSPGHDLRSSARDTSPHGAETGRPFPGQFLEPHHEDTQSSISRTADLDQEDLATDSNRDNGGSLASSPPQTAPSVNSDLSSSSAARFVKNSDRGFVSLAENIRRSGLLIWAQALACIVMIVAIVAPSLVITAAITANSEVATAAIAANSKVATVAIMYCKDTLEAMMGCCCSKKSDCPAAAAP</sequence>
<keyword evidence="2" id="KW-1133">Transmembrane helix</keyword>